<accession>A0A6N6JM38</accession>
<name>A0A6N6JM38_9RHOB</name>
<evidence type="ECO:0000313" key="1">
    <source>
        <dbReference type="EMBL" id="GFE67037.1"/>
    </source>
</evidence>
<protein>
    <recommendedName>
        <fullName evidence="3">TraC-like protein</fullName>
    </recommendedName>
</protein>
<dbReference type="InterPro" id="IPR012930">
    <property type="entry name" value="TraC"/>
</dbReference>
<sequence>MARKPKSVADFDEEIRALQAKRAEALEARAAHIGKLADKAGLTMLEFADDALLKEFKAIAQRFQNQPKAAPAAPVGRADQTT</sequence>
<keyword evidence="2" id="KW-1185">Reference proteome</keyword>
<organism evidence="1 2">
    <name type="scientific">Litoreibacter roseus</name>
    <dbReference type="NCBI Taxonomy" id="2601869"/>
    <lineage>
        <taxon>Bacteria</taxon>
        <taxon>Pseudomonadati</taxon>
        <taxon>Pseudomonadota</taxon>
        <taxon>Alphaproteobacteria</taxon>
        <taxon>Rhodobacterales</taxon>
        <taxon>Roseobacteraceae</taxon>
        <taxon>Litoreibacter</taxon>
    </lineage>
</organism>
<gene>
    <name evidence="1" type="ORF">KIN_41110</name>
</gene>
<dbReference type="Proteomes" id="UP000436822">
    <property type="component" value="Unassembled WGS sequence"/>
</dbReference>
<dbReference type="RefSeq" id="WP_159810642.1">
    <property type="nucleotide sequence ID" value="NZ_BLJE01000007.1"/>
</dbReference>
<dbReference type="AlphaFoldDB" id="A0A6N6JM38"/>
<evidence type="ECO:0000313" key="2">
    <source>
        <dbReference type="Proteomes" id="UP000436822"/>
    </source>
</evidence>
<comment type="caution">
    <text evidence="1">The sequence shown here is derived from an EMBL/GenBank/DDBJ whole genome shotgun (WGS) entry which is preliminary data.</text>
</comment>
<dbReference type="EMBL" id="BLJE01000007">
    <property type="protein sequence ID" value="GFE67037.1"/>
    <property type="molecule type" value="Genomic_DNA"/>
</dbReference>
<reference evidence="1 2" key="1">
    <citation type="submission" date="2019-12" db="EMBL/GenBank/DDBJ databases">
        <title>Litoreibacter badius sp. nov., a novel bacteriochlorophyll a-containing bacterium in the genus Litoreibacter.</title>
        <authorList>
            <person name="Kanamuro M."/>
            <person name="Takabe Y."/>
            <person name="Mori K."/>
            <person name="Takaichi S."/>
            <person name="Hanada S."/>
        </authorList>
    </citation>
    <scope>NUCLEOTIDE SEQUENCE [LARGE SCALE GENOMIC DNA]</scope>
    <source>
        <strain evidence="1 2">K6</strain>
    </source>
</reference>
<dbReference type="OrthoDB" id="7865025at2"/>
<evidence type="ECO:0008006" key="3">
    <source>
        <dbReference type="Google" id="ProtNLM"/>
    </source>
</evidence>
<dbReference type="Pfam" id="PF07820">
    <property type="entry name" value="TraC"/>
    <property type="match status" value="1"/>
</dbReference>
<proteinExistence type="predicted"/>